<feature type="compositionally biased region" description="Low complexity" evidence="1">
    <location>
        <begin position="55"/>
        <end position="69"/>
    </location>
</feature>
<reference evidence="3" key="1">
    <citation type="submission" date="2020-11" db="EMBL/GenBank/DDBJ databases">
        <authorList>
            <consortium name="DOE Joint Genome Institute"/>
            <person name="Ahrendt S."/>
            <person name="Riley R."/>
            <person name="Andreopoulos W."/>
            <person name="Labutti K."/>
            <person name="Pangilinan J."/>
            <person name="Ruiz-Duenas F.J."/>
            <person name="Barrasa J.M."/>
            <person name="Sanchez-Garcia M."/>
            <person name="Camarero S."/>
            <person name="Miyauchi S."/>
            <person name="Serrano A."/>
            <person name="Linde D."/>
            <person name="Babiker R."/>
            <person name="Drula E."/>
            <person name="Ayuso-Fernandez I."/>
            <person name="Pacheco R."/>
            <person name="Padilla G."/>
            <person name="Ferreira P."/>
            <person name="Barriuso J."/>
            <person name="Kellner H."/>
            <person name="Castanera R."/>
            <person name="Alfaro M."/>
            <person name="Ramirez L."/>
            <person name="Pisabarro A.G."/>
            <person name="Kuo A."/>
            <person name="Tritt A."/>
            <person name="Lipzen A."/>
            <person name="He G."/>
            <person name="Yan M."/>
            <person name="Ng V."/>
            <person name="Cullen D."/>
            <person name="Martin F."/>
            <person name="Rosso M.-N."/>
            <person name="Henrissat B."/>
            <person name="Hibbett D."/>
            <person name="Martinez A.T."/>
            <person name="Grigoriev I.V."/>
        </authorList>
    </citation>
    <scope>NUCLEOTIDE SEQUENCE</scope>
    <source>
        <strain evidence="3">AH 40177</strain>
    </source>
</reference>
<feature type="signal peptide" evidence="2">
    <location>
        <begin position="1"/>
        <end position="22"/>
    </location>
</feature>
<evidence type="ECO:0000313" key="4">
    <source>
        <dbReference type="Proteomes" id="UP000772434"/>
    </source>
</evidence>
<evidence type="ECO:0000313" key="3">
    <source>
        <dbReference type="EMBL" id="KAF9073092.1"/>
    </source>
</evidence>
<name>A0A9P5Q2W0_9AGAR</name>
<feature type="chain" id="PRO_5040318537" evidence="2">
    <location>
        <begin position="23"/>
        <end position="269"/>
    </location>
</feature>
<dbReference type="Proteomes" id="UP000772434">
    <property type="component" value="Unassembled WGS sequence"/>
</dbReference>
<dbReference type="EMBL" id="JADNRY010000020">
    <property type="protein sequence ID" value="KAF9073092.1"/>
    <property type="molecule type" value="Genomic_DNA"/>
</dbReference>
<protein>
    <submittedName>
        <fullName evidence="3">Uncharacterized protein</fullName>
    </submittedName>
</protein>
<gene>
    <name evidence="3" type="ORF">BDP27DRAFT_1319380</name>
</gene>
<evidence type="ECO:0000256" key="2">
    <source>
        <dbReference type="SAM" id="SignalP"/>
    </source>
</evidence>
<proteinExistence type="predicted"/>
<sequence length="269" mass="27471">MVYSRSVLAALITVGVASSALAAPISSVVDAPAPAAGAIPTPAVTSSMSQSVISTGGPTAGTVAPPTATSNVAGTKTEQNSDGKQSEQIITVVQGSDEPGPALLPFPVLQSLGALLSPEPAPPPPPIPASGLQILRDFFSGGPKLPPPPPFPIPAFNPAGALEFSEEFVKQIDHDYVEVAEESQVCEVEPEQQPEIFTGVFSNLPQEAPPSILQIGEPNFASGSFHNPPPDELAQLSEGLVQVMELSEALNNPGGFPSGMAGFGPHGVF</sequence>
<keyword evidence="4" id="KW-1185">Reference proteome</keyword>
<dbReference type="AlphaFoldDB" id="A0A9P5Q2W0"/>
<evidence type="ECO:0000256" key="1">
    <source>
        <dbReference type="SAM" id="MobiDB-lite"/>
    </source>
</evidence>
<accession>A0A9P5Q2W0</accession>
<organism evidence="3 4">
    <name type="scientific">Rhodocollybia butyracea</name>
    <dbReference type="NCBI Taxonomy" id="206335"/>
    <lineage>
        <taxon>Eukaryota</taxon>
        <taxon>Fungi</taxon>
        <taxon>Dikarya</taxon>
        <taxon>Basidiomycota</taxon>
        <taxon>Agaricomycotina</taxon>
        <taxon>Agaricomycetes</taxon>
        <taxon>Agaricomycetidae</taxon>
        <taxon>Agaricales</taxon>
        <taxon>Marasmiineae</taxon>
        <taxon>Omphalotaceae</taxon>
        <taxon>Rhodocollybia</taxon>
    </lineage>
</organism>
<comment type="caution">
    <text evidence="3">The sequence shown here is derived from an EMBL/GenBank/DDBJ whole genome shotgun (WGS) entry which is preliminary data.</text>
</comment>
<keyword evidence="2" id="KW-0732">Signal</keyword>
<feature type="region of interest" description="Disordered" evidence="1">
    <location>
        <begin position="50"/>
        <end position="86"/>
    </location>
</feature>